<evidence type="ECO:0000313" key="2">
    <source>
        <dbReference type="Proteomes" id="UP000198600"/>
    </source>
</evidence>
<gene>
    <name evidence="1" type="ORF">SAMN05216202_4953</name>
</gene>
<proteinExistence type="predicted"/>
<dbReference type="STRING" id="46679.SAMN05216202_4953"/>
<sequence length="33" mass="3728">MEFLLYLALDAYAGGARRAVRRGLELFNLMPSL</sequence>
<accession>A0A1H2NXJ2</accession>
<dbReference type="AlphaFoldDB" id="A0A1H2NXJ2"/>
<dbReference type="EMBL" id="LT629802">
    <property type="protein sequence ID" value="SDV10103.1"/>
    <property type="molecule type" value="Genomic_DNA"/>
</dbReference>
<evidence type="ECO:0000313" key="1">
    <source>
        <dbReference type="EMBL" id="SDV10103.1"/>
    </source>
</evidence>
<protein>
    <submittedName>
        <fullName evidence="1">Uncharacterized protein</fullName>
    </submittedName>
</protein>
<organism evidence="1 2">
    <name type="scientific">Pseudomonas mucidolens</name>
    <dbReference type="NCBI Taxonomy" id="46679"/>
    <lineage>
        <taxon>Bacteria</taxon>
        <taxon>Pseudomonadati</taxon>
        <taxon>Pseudomonadota</taxon>
        <taxon>Gammaproteobacteria</taxon>
        <taxon>Pseudomonadales</taxon>
        <taxon>Pseudomonadaceae</taxon>
        <taxon>Pseudomonas</taxon>
    </lineage>
</organism>
<dbReference type="Proteomes" id="UP000198600">
    <property type="component" value="Chromosome I"/>
</dbReference>
<keyword evidence="2" id="KW-1185">Reference proteome</keyword>
<reference evidence="2" key="1">
    <citation type="submission" date="2016-10" db="EMBL/GenBank/DDBJ databases">
        <authorList>
            <person name="Varghese N."/>
            <person name="Submissions S."/>
        </authorList>
    </citation>
    <scope>NUCLEOTIDE SEQUENCE [LARGE SCALE GENOMIC DNA]</scope>
    <source>
        <strain evidence="2">LMG 2223</strain>
    </source>
</reference>
<name>A0A1H2NXJ2_9PSED</name>